<dbReference type="GO" id="GO:0045087">
    <property type="term" value="P:innate immune response"/>
    <property type="evidence" value="ECO:0007669"/>
    <property type="project" value="UniProtKB-KW"/>
</dbReference>
<dbReference type="CDD" id="cd00190">
    <property type="entry name" value="Tryp_SPc"/>
    <property type="match status" value="1"/>
</dbReference>
<feature type="disulfide bond" evidence="15">
    <location>
        <begin position="601"/>
        <end position="621"/>
    </location>
</feature>
<dbReference type="Pfam" id="PF00431">
    <property type="entry name" value="CUB"/>
    <property type="match status" value="2"/>
</dbReference>
<feature type="modified residue" description="Phosphoserine; by CK2" evidence="16">
    <location>
        <position position="190"/>
    </location>
</feature>
<evidence type="ECO:0000313" key="24">
    <source>
        <dbReference type="Ensembl" id="ENSSAUP00010039501.1"/>
    </source>
</evidence>
<evidence type="ECO:0000256" key="17">
    <source>
        <dbReference type="PIRSR" id="PIRSR001155-4"/>
    </source>
</evidence>
<evidence type="ECO:0000313" key="25">
    <source>
        <dbReference type="Proteomes" id="UP000472265"/>
    </source>
</evidence>
<feature type="binding site" evidence="17">
    <location>
        <position position="117"/>
    </location>
    <ligand>
        <name>Ca(2+)</name>
        <dbReference type="ChEBI" id="CHEBI:29108"/>
        <label>1</label>
    </ligand>
</feature>
<dbReference type="InParanoid" id="A0A671WLD5"/>
<dbReference type="PIRSF" id="PIRSF001155">
    <property type="entry name" value="C1r_C1s_MASP"/>
    <property type="match status" value="1"/>
</dbReference>
<feature type="binding site" evidence="17">
    <location>
        <position position="155"/>
    </location>
    <ligand>
        <name>Ca(2+)</name>
        <dbReference type="ChEBI" id="CHEBI:29108"/>
        <label>2</label>
    </ligand>
</feature>
<feature type="binding site" evidence="17">
    <location>
        <position position="236"/>
    </location>
    <ligand>
        <name>Ca(2+)</name>
        <dbReference type="ChEBI" id="CHEBI:29108"/>
        <label>3</label>
    </ligand>
</feature>
<evidence type="ECO:0000256" key="7">
    <source>
        <dbReference type="ARBA" id="ARBA00022737"/>
    </source>
</evidence>
<dbReference type="SUPFAM" id="SSF49854">
    <property type="entry name" value="Spermadhesin, CUB domain"/>
    <property type="match status" value="2"/>
</dbReference>
<dbReference type="CDD" id="cd00041">
    <property type="entry name" value="CUB"/>
    <property type="match status" value="2"/>
</dbReference>
<evidence type="ECO:0000256" key="16">
    <source>
        <dbReference type="PIRSR" id="PIRSR001155-3"/>
    </source>
</evidence>
<dbReference type="GO" id="GO:0006956">
    <property type="term" value="P:complement activation"/>
    <property type="evidence" value="ECO:0007669"/>
    <property type="project" value="InterPro"/>
</dbReference>
<feature type="binding site" evidence="17">
    <location>
        <position position="136"/>
    </location>
    <ligand>
        <name>Ca(2+)</name>
        <dbReference type="ChEBI" id="CHEBI:29108"/>
        <label>2</label>
    </ligand>
</feature>
<feature type="domain" description="CUB" evidence="21">
    <location>
        <begin position="12"/>
        <end position="132"/>
    </location>
</feature>
<gene>
    <name evidence="24" type="primary">LOC115567221</name>
</gene>
<feature type="active site" description="Charge relay system" evidence="14">
    <location>
        <position position="534"/>
    </location>
</feature>
<dbReference type="InterPro" id="IPR035914">
    <property type="entry name" value="Sperma_CUB_dom_sf"/>
</dbReference>
<keyword evidence="11 15" id="KW-1015">Disulfide bond</keyword>
<evidence type="ECO:0000256" key="9">
    <source>
        <dbReference type="ARBA" id="ARBA00022825"/>
    </source>
</evidence>
<dbReference type="InterPro" id="IPR000859">
    <property type="entry name" value="CUB_dom"/>
</dbReference>
<keyword evidence="25" id="KW-1185">Reference proteome</keyword>
<name>A0A671WLD5_SPAAU</name>
<dbReference type="InterPro" id="IPR009003">
    <property type="entry name" value="Peptidase_S1_PA"/>
</dbReference>
<feature type="signal peptide" evidence="20">
    <location>
        <begin position="1"/>
        <end position="17"/>
    </location>
</feature>
<keyword evidence="12 16" id="KW-0379">Hydroxylation</keyword>
<feature type="binding site" evidence="17">
    <location>
        <position position="115"/>
    </location>
    <ligand>
        <name>Ca(2+)</name>
        <dbReference type="ChEBI" id="CHEBI:29108"/>
        <label>1</label>
    </ligand>
</feature>
<accession>A0A671WLD5</accession>
<dbReference type="SUPFAM" id="SSF57535">
    <property type="entry name" value="Complement control module/SCR domain"/>
    <property type="match status" value="2"/>
</dbReference>
<dbReference type="PRINTS" id="PR00722">
    <property type="entry name" value="CHYMOTRYPSIN"/>
</dbReference>
<feature type="disulfide bond" evidence="15">
    <location>
        <begin position="137"/>
        <end position="149"/>
    </location>
</feature>
<evidence type="ECO:0000256" key="13">
    <source>
        <dbReference type="ARBA" id="ARBA00024195"/>
    </source>
</evidence>
<dbReference type="PROSITE" id="PS01187">
    <property type="entry name" value="EGF_CA"/>
    <property type="match status" value="1"/>
</dbReference>
<keyword evidence="4" id="KW-0645">Protease</keyword>
<dbReference type="Gene3D" id="2.40.10.10">
    <property type="entry name" value="Trypsin-like serine proteases"/>
    <property type="match status" value="1"/>
</dbReference>
<dbReference type="InterPro" id="IPR001881">
    <property type="entry name" value="EGF-like_Ca-bd_dom"/>
</dbReference>
<dbReference type="InterPro" id="IPR000742">
    <property type="entry name" value="EGF"/>
</dbReference>
<feature type="binding site" evidence="17">
    <location>
        <position position="133"/>
    </location>
    <ligand>
        <name>Ca(2+)</name>
        <dbReference type="ChEBI" id="CHEBI:29108"/>
        <label>2</label>
    </ligand>
</feature>
<feature type="disulfide bond" evidence="15 18">
    <location>
        <begin position="177"/>
        <end position="204"/>
    </location>
</feature>
<dbReference type="GO" id="GO:0005509">
    <property type="term" value="F:calcium ion binding"/>
    <property type="evidence" value="ECO:0007669"/>
    <property type="project" value="InterPro"/>
</dbReference>
<feature type="active site" description="Charge relay system" evidence="14">
    <location>
        <position position="478"/>
    </location>
</feature>
<keyword evidence="6 20" id="KW-0732">Signal</keyword>
<evidence type="ECO:0000256" key="18">
    <source>
        <dbReference type="PROSITE-ProRule" id="PRU00059"/>
    </source>
</evidence>
<dbReference type="GO" id="GO:0004252">
    <property type="term" value="F:serine-type endopeptidase activity"/>
    <property type="evidence" value="ECO:0007669"/>
    <property type="project" value="InterPro"/>
</dbReference>
<evidence type="ECO:0000256" key="4">
    <source>
        <dbReference type="ARBA" id="ARBA00022670"/>
    </source>
</evidence>
<evidence type="ECO:0000256" key="15">
    <source>
        <dbReference type="PIRSR" id="PIRSR001155-2"/>
    </source>
</evidence>
<keyword evidence="1" id="KW-0245">EGF-like domain</keyword>
<dbReference type="InterPro" id="IPR043504">
    <property type="entry name" value="Peptidase_S1_PA_chymotrypsin"/>
</dbReference>
<evidence type="ECO:0000256" key="6">
    <source>
        <dbReference type="ARBA" id="ARBA00022729"/>
    </source>
</evidence>
<organism evidence="24 25">
    <name type="scientific">Sparus aurata</name>
    <name type="common">Gilthead sea bream</name>
    <dbReference type="NCBI Taxonomy" id="8175"/>
    <lineage>
        <taxon>Eukaryota</taxon>
        <taxon>Metazoa</taxon>
        <taxon>Chordata</taxon>
        <taxon>Craniata</taxon>
        <taxon>Vertebrata</taxon>
        <taxon>Euteleostomi</taxon>
        <taxon>Actinopterygii</taxon>
        <taxon>Neopterygii</taxon>
        <taxon>Teleostei</taxon>
        <taxon>Neoteleostei</taxon>
        <taxon>Acanthomorphata</taxon>
        <taxon>Eupercaria</taxon>
        <taxon>Spariformes</taxon>
        <taxon>Sparidae</taxon>
        <taxon>Sparus</taxon>
    </lineage>
</organism>
<comment type="similarity">
    <text evidence="13">Belongs to the peptidase S1 family. CLIP subfamily.</text>
</comment>
<dbReference type="OMA" id="DFADAPC"/>
<feature type="disulfide bond" evidence="15">
    <location>
        <begin position="320"/>
        <end position="354"/>
    </location>
</feature>
<dbReference type="InterPro" id="IPR000436">
    <property type="entry name" value="Sushi_SCR_CCP_dom"/>
</dbReference>
<evidence type="ECO:0000256" key="14">
    <source>
        <dbReference type="PIRSR" id="PIRSR001155-1"/>
    </source>
</evidence>
<proteinExistence type="inferred from homology"/>
<feature type="domain" description="Sushi" evidence="23">
    <location>
        <begin position="357"/>
        <end position="425"/>
    </location>
</feature>
<feature type="disulfide bond" evidence="15">
    <location>
        <begin position="66"/>
        <end position="84"/>
    </location>
</feature>
<evidence type="ECO:0000256" key="2">
    <source>
        <dbReference type="ARBA" id="ARBA00022588"/>
    </source>
</evidence>
<feature type="binding site" evidence="17">
    <location>
        <position position="227"/>
    </location>
    <ligand>
        <name>Ca(2+)</name>
        <dbReference type="ChEBI" id="CHEBI:29108"/>
        <label>3</label>
    </ligand>
</feature>
<evidence type="ECO:0000256" key="11">
    <source>
        <dbReference type="ARBA" id="ARBA00023157"/>
    </source>
</evidence>
<dbReference type="Gene3D" id="2.10.70.10">
    <property type="entry name" value="Complement Module, domain 1"/>
    <property type="match status" value="2"/>
</dbReference>
<keyword evidence="8" id="KW-0378">Hydrolase</keyword>
<dbReference type="InterPro" id="IPR018097">
    <property type="entry name" value="EGF_Ca-bd_CS"/>
</dbReference>
<dbReference type="PROSITE" id="PS50240">
    <property type="entry name" value="TRYPSIN_DOM"/>
    <property type="match status" value="1"/>
</dbReference>
<evidence type="ECO:0000256" key="10">
    <source>
        <dbReference type="ARBA" id="ARBA00022859"/>
    </source>
</evidence>
<feature type="domain" description="Peptidase S1" evidence="22">
    <location>
        <begin position="440"/>
        <end position="686"/>
    </location>
</feature>
<evidence type="ECO:0000259" key="21">
    <source>
        <dbReference type="PROSITE" id="PS01180"/>
    </source>
</evidence>
<dbReference type="Gene3D" id="2.10.25.10">
    <property type="entry name" value="Laminin"/>
    <property type="match status" value="1"/>
</dbReference>
<dbReference type="PROSITE" id="PS50923">
    <property type="entry name" value="SUSHI"/>
    <property type="match status" value="2"/>
</dbReference>
<evidence type="ECO:0000256" key="1">
    <source>
        <dbReference type="ARBA" id="ARBA00022536"/>
    </source>
</evidence>
<sequence length="694" mass="76871">SLSLSLLLLLLVHLTASSTLLGWVESPGYPSGYLPHASLNWSRCAPKGHTISIRLIHLDLEDSQDCENDAVKVFSNGDLISVLCGKREFEELQSTVNPLLLSAPGGCLSLSFHSDYSNTKRHTGFRGFYTDQDFDECQDDPDNRCTQFCHNFIGGYYCSCRHGYHLDTDKHTCTVSCAEDLSGLKTGDLSSPSWPAPYAENANCQYTLSVEDHLQLELHFSEHFDVEQRPDGQCIDALRIETPSGTQGPFCGHTPPPSPFLTHSHHVRIHFRSDGFGTNKGFALHFKTQDKKCPTAVTPHSTATPQQAEYLQGQTVTVTCDTGYVVNTEGTQTMSSEYETTCQATGIWTPNYICEPVDCGNPDIPKDGILHLVGSENPNTKYNAEIHVNCSSNYYKLEGDDTFTCNADGEWESGDGRTEMSKCTEVCGEPNKHRLSTGRILGGQNANLGEIPWHLLIKEPKRGGASLINDRWAVTAAHVVENVPQTSIRLYGGLVHDRLTNDRSSGVVVMNSERIIIHPNYIQGVADQTNFDNDIALIRFASRVTLGPNLLPICLPEASRGFVENEQGTVSGFGFTVEGNKFVTSTELKYAHIEVYPLTECQNTPTTSTNKRMRFTNNMFCAGAEGKDSCRKDSGGPFVSPMLAEGNEPYYLTGLVSWGAPCRLRQYKGYYTKVENYVDWIKEKIEETERSLRG</sequence>
<dbReference type="InterPro" id="IPR001314">
    <property type="entry name" value="Peptidase_S1A"/>
</dbReference>
<evidence type="ECO:0000256" key="19">
    <source>
        <dbReference type="PROSITE-ProRule" id="PRU00302"/>
    </source>
</evidence>
<evidence type="ECO:0000256" key="8">
    <source>
        <dbReference type="ARBA" id="ARBA00022801"/>
    </source>
</evidence>
<dbReference type="FunFam" id="2.10.25.10:FF:000059">
    <property type="entry name" value="Mannan-binding lectin serine protease 1"/>
    <property type="match status" value="1"/>
</dbReference>
<reference evidence="24" key="3">
    <citation type="submission" date="2025-09" db="UniProtKB">
        <authorList>
            <consortium name="Ensembl"/>
        </authorList>
    </citation>
    <scope>IDENTIFICATION</scope>
</reference>
<dbReference type="SUPFAM" id="SSF57196">
    <property type="entry name" value="EGF/Laminin"/>
    <property type="match status" value="1"/>
</dbReference>
<feature type="chain" id="PRO_5025427830" evidence="20">
    <location>
        <begin position="18"/>
        <end position="694"/>
    </location>
</feature>
<feature type="disulfide bond" evidence="15">
    <location>
        <begin position="234"/>
        <end position="251"/>
    </location>
</feature>
<keyword evidence="17" id="KW-0106">Calcium</keyword>
<evidence type="ECO:0000256" key="3">
    <source>
        <dbReference type="ARBA" id="ARBA00022659"/>
    </source>
</evidence>
<keyword evidence="3 19" id="KW-0768">Sushi</keyword>
<dbReference type="InterPro" id="IPR035976">
    <property type="entry name" value="Sushi/SCR/CCP_sf"/>
</dbReference>
<dbReference type="CDD" id="cd00054">
    <property type="entry name" value="EGF_CA"/>
    <property type="match status" value="1"/>
</dbReference>
<dbReference type="Gene3D" id="2.60.120.290">
    <property type="entry name" value="Spermadhesin, CUB domain"/>
    <property type="match status" value="2"/>
</dbReference>
<feature type="disulfide bond" evidence="15">
    <location>
        <begin position="630"/>
        <end position="662"/>
    </location>
</feature>
<dbReference type="Pfam" id="PF00084">
    <property type="entry name" value="Sushi"/>
    <property type="match status" value="1"/>
</dbReference>
<dbReference type="PANTHER" id="PTHR24255:SF29">
    <property type="entry name" value="COMPLEMENT COMPONENT 1, S SUBCOMPONENT"/>
    <property type="match status" value="1"/>
</dbReference>
<dbReference type="FunFam" id="2.60.120.290:FF:000101">
    <property type="entry name" value="Complement component 1, s subcomponent"/>
    <property type="match status" value="1"/>
</dbReference>
<dbReference type="PROSITE" id="PS01180">
    <property type="entry name" value="CUB"/>
    <property type="match status" value="2"/>
</dbReference>
<dbReference type="PANTHER" id="PTHR24255">
    <property type="entry name" value="COMPLEMENT COMPONENT 1, S SUBCOMPONENT-RELATED"/>
    <property type="match status" value="1"/>
</dbReference>
<evidence type="ECO:0000256" key="12">
    <source>
        <dbReference type="ARBA" id="ARBA00023278"/>
    </source>
</evidence>
<feature type="disulfide bond" evidence="15">
    <location>
        <begin position="293"/>
        <end position="342"/>
    </location>
</feature>
<feature type="binding site" evidence="17">
    <location>
        <position position="69"/>
    </location>
    <ligand>
        <name>Ca(2+)</name>
        <dbReference type="ChEBI" id="CHEBI:29108"/>
        <label>1</label>
    </ligand>
</feature>
<keyword evidence="10" id="KW-0391">Immunity</keyword>
<dbReference type="FunFam" id="2.40.10.10:FF:000002">
    <property type="entry name" value="Transmembrane protease serine"/>
    <property type="match status" value="1"/>
</dbReference>
<comment type="caution">
    <text evidence="19">Lacks conserved residue(s) required for the propagation of feature annotation.</text>
</comment>
<dbReference type="Proteomes" id="UP000472265">
    <property type="component" value="Chromosome 17"/>
</dbReference>
<dbReference type="InterPro" id="IPR001254">
    <property type="entry name" value="Trypsin_dom"/>
</dbReference>
<keyword evidence="7" id="KW-0677">Repeat</keyword>
<keyword evidence="2" id="KW-0399">Innate immunity</keyword>
<feature type="binding site" evidence="17">
    <location>
        <position position="151"/>
    </location>
    <ligand>
        <name>Ca(2+)</name>
        <dbReference type="ChEBI" id="CHEBI:29108"/>
        <label>2</label>
    </ligand>
</feature>
<dbReference type="SMART" id="SM00181">
    <property type="entry name" value="EGF"/>
    <property type="match status" value="1"/>
</dbReference>
<dbReference type="CDD" id="cd00033">
    <property type="entry name" value="CCP"/>
    <property type="match status" value="2"/>
</dbReference>
<feature type="domain" description="Sushi" evidence="23">
    <location>
        <begin position="291"/>
        <end position="356"/>
    </location>
</feature>
<feature type="modified residue" description="(3R)-3-hydroxyasparagine" evidence="16">
    <location>
        <position position="151"/>
    </location>
</feature>
<evidence type="ECO:0000256" key="5">
    <source>
        <dbReference type="ARBA" id="ARBA00022723"/>
    </source>
</evidence>
<reference evidence="24" key="1">
    <citation type="submission" date="2021-04" db="EMBL/GenBank/DDBJ databases">
        <authorList>
            <consortium name="Wellcome Sanger Institute Data Sharing"/>
        </authorList>
    </citation>
    <scope>NUCLEOTIDE SEQUENCE [LARGE SCALE GENOMIC DNA]</scope>
</reference>
<keyword evidence="16" id="KW-0597">Phosphoprotein</keyword>
<dbReference type="SMART" id="SM00179">
    <property type="entry name" value="EGF_CA"/>
    <property type="match status" value="1"/>
</dbReference>
<feature type="disulfide bond" evidence="15">
    <location>
        <begin position="359"/>
        <end position="405"/>
    </location>
</feature>
<feature type="disulfide bond" description="Interchain (between heavy and light chains)" evidence="15">
    <location>
        <begin position="427"/>
        <end position="554"/>
    </location>
</feature>
<feature type="disulfide bond" evidence="15">
    <location>
        <begin position="160"/>
        <end position="173"/>
    </location>
</feature>
<dbReference type="FunFam" id="2.10.70.10:FF:000016">
    <property type="entry name" value="Mannan-binding lectin serine protease 1"/>
    <property type="match status" value="1"/>
</dbReference>
<protein>
    <submittedName>
        <fullName evidence="24">Complement component 1, s subcomponent.1</fullName>
    </submittedName>
</protein>
<dbReference type="GO" id="GO:0072562">
    <property type="term" value="C:blood microparticle"/>
    <property type="evidence" value="ECO:0007669"/>
    <property type="project" value="TreeGrafter"/>
</dbReference>
<dbReference type="SUPFAM" id="SSF50494">
    <property type="entry name" value="Trypsin-like serine proteases"/>
    <property type="match status" value="1"/>
</dbReference>
<feature type="disulfide bond" evidence="15">
    <location>
        <begin position="390"/>
        <end position="423"/>
    </location>
</feature>
<keyword evidence="5 17" id="KW-0479">Metal-binding</keyword>
<dbReference type="Ensembl" id="ENSSAUT00010041638.1">
    <property type="protein sequence ID" value="ENSSAUP00010039501.1"/>
    <property type="gene ID" value="ENSSAUG00010016643.1"/>
</dbReference>
<feature type="binding site" evidence="17">
    <location>
        <position position="61"/>
    </location>
    <ligand>
        <name>Ca(2+)</name>
        <dbReference type="ChEBI" id="CHEBI:29108"/>
        <label>1</label>
    </ligand>
</feature>
<dbReference type="InterPro" id="IPR049883">
    <property type="entry name" value="NOTCH1_EGF-like"/>
</dbReference>
<dbReference type="GO" id="GO:0031638">
    <property type="term" value="P:zymogen activation"/>
    <property type="evidence" value="ECO:0007669"/>
    <property type="project" value="TreeGrafter"/>
</dbReference>
<comment type="PTM">
    <text evidence="16">The iron and 2-oxoglutarate dependent 3-hydroxylation of aspartate and asparagine is (R) stereospecific within EGF domains.</text>
</comment>
<evidence type="ECO:0000259" key="23">
    <source>
        <dbReference type="PROSITE" id="PS50923"/>
    </source>
</evidence>
<dbReference type="SMART" id="SM00032">
    <property type="entry name" value="CCP"/>
    <property type="match status" value="2"/>
</dbReference>
<evidence type="ECO:0000256" key="20">
    <source>
        <dbReference type="SAM" id="SignalP"/>
    </source>
</evidence>
<evidence type="ECO:0000259" key="22">
    <source>
        <dbReference type="PROSITE" id="PS50240"/>
    </source>
</evidence>
<dbReference type="SMART" id="SM00042">
    <property type="entry name" value="CUB"/>
    <property type="match status" value="2"/>
</dbReference>
<feature type="binding site" evidence="17">
    <location>
        <position position="274"/>
    </location>
    <ligand>
        <name>Ca(2+)</name>
        <dbReference type="ChEBI" id="CHEBI:29108"/>
        <label>3</label>
    </ligand>
</feature>
<dbReference type="InterPro" id="IPR024175">
    <property type="entry name" value="Pept_S1A_C1r/C1S/mannan-bd"/>
</dbReference>
<keyword evidence="9" id="KW-0720">Serine protease</keyword>
<dbReference type="AlphaFoldDB" id="A0A671WLD5"/>
<dbReference type="Pfam" id="PF07645">
    <property type="entry name" value="EGF_CA"/>
    <property type="match status" value="1"/>
</dbReference>
<feature type="domain" description="CUB" evidence="21">
    <location>
        <begin position="177"/>
        <end position="289"/>
    </location>
</feature>
<dbReference type="PROSITE" id="PS01186">
    <property type="entry name" value="EGF_2"/>
    <property type="match status" value="1"/>
</dbReference>
<reference evidence="24" key="2">
    <citation type="submission" date="2025-08" db="UniProtKB">
        <authorList>
            <consortium name="Ensembl"/>
        </authorList>
    </citation>
    <scope>IDENTIFICATION</scope>
</reference>
<feature type="active site" description="Charge relay system" evidence="14">
    <location>
        <position position="634"/>
    </location>
</feature>
<feature type="disulfide bond" evidence="15">
    <location>
        <begin position="145"/>
        <end position="158"/>
    </location>
</feature>
<dbReference type="SMART" id="SM00020">
    <property type="entry name" value="Tryp_SPc"/>
    <property type="match status" value="1"/>
</dbReference>
<dbReference type="Pfam" id="PF00089">
    <property type="entry name" value="Trypsin"/>
    <property type="match status" value="1"/>
</dbReference>
<dbReference type="GeneTree" id="ENSGT00950000183084"/>